<feature type="transmembrane region" description="Helical" evidence="1">
    <location>
        <begin position="151"/>
        <end position="175"/>
    </location>
</feature>
<sequence length="648" mass="66700">MTPSSLPASGAARSLPSLLLPGPLLLLGLWLGPAGTLGTGLERLPSSIERSGPVQYCLEHGFRLLTSREQAFTVLPVFFPARQVQPLQEMHPVTLPLYALARFAGMERERAFQAWFAGLFALNFLCAWLALRREGPGQPALNGAGLDGSTARGASLGGTGPTGAVAACGALLFALAAQTPRALAYPAFLHAFPLPLAFWAFRTWARSGSLGAWAGGCAAAALQWHACPELGAALCLGLAAVGVRRAMARRGRAAWDFFRAERQGAVALAALACMIPLGLNLREAFPGGPPLDSLAASLPWSFATLAACALALPGAHALAALFARRRPGWPSLAALTAGFLLALASLATGPGGARLDHLRALTDEARGAFEVRPPDSSAVALVFAAGTDGAAASAVAETRPDFGPDMAPPASPDGSSSAAGFTSGIAGASAVERTVAAMLAAQDLGLPVVNGLAAAVPPGYAAFSLEPDCRGLARWLARTQSRAEDPLAGKLGVVRIDRKTSPGATGAASLVAPGTGTETRDPCALPAPVRAEARAWLERSAQEGDSADLAWLLELRGFEPYGGGSWRLQGAGGLTLLGGERATLEWTGGPSGVLRVLVDGRFAGRLETGGGPGRASFSPARETRYVFEVEKPGEAVELSRIVFTPAAR</sequence>
<feature type="transmembrane region" description="Helical" evidence="1">
    <location>
        <begin position="329"/>
        <end position="349"/>
    </location>
</feature>
<evidence type="ECO:0000313" key="3">
    <source>
        <dbReference type="Proteomes" id="UP000494245"/>
    </source>
</evidence>
<evidence type="ECO:0000256" key="1">
    <source>
        <dbReference type="SAM" id="Phobius"/>
    </source>
</evidence>
<reference evidence="2 3" key="2">
    <citation type="submission" date="2020-05" db="EMBL/GenBank/DDBJ databases">
        <title>Draft genome sequence of Desulfovibrio sp. strainFSS-1.</title>
        <authorList>
            <person name="Shimoshige H."/>
            <person name="Kobayashi H."/>
            <person name="Maekawa T."/>
        </authorList>
    </citation>
    <scope>NUCLEOTIDE SEQUENCE [LARGE SCALE GENOMIC DNA]</scope>
    <source>
        <strain evidence="2 3">SIID29052-01</strain>
    </source>
</reference>
<keyword evidence="1" id="KW-0812">Transmembrane</keyword>
<dbReference type="Proteomes" id="UP000494245">
    <property type="component" value="Unassembled WGS sequence"/>
</dbReference>
<keyword evidence="3" id="KW-1185">Reference proteome</keyword>
<protein>
    <submittedName>
        <fullName evidence="2">Uncharacterized protein</fullName>
    </submittedName>
</protein>
<organism evidence="2 3">
    <name type="scientific">Fundidesulfovibrio magnetotacticus</name>
    <dbReference type="NCBI Taxonomy" id="2730080"/>
    <lineage>
        <taxon>Bacteria</taxon>
        <taxon>Pseudomonadati</taxon>
        <taxon>Thermodesulfobacteriota</taxon>
        <taxon>Desulfovibrionia</taxon>
        <taxon>Desulfovibrionales</taxon>
        <taxon>Desulfovibrionaceae</taxon>
        <taxon>Fundidesulfovibrio</taxon>
    </lineage>
</organism>
<evidence type="ECO:0000313" key="2">
    <source>
        <dbReference type="EMBL" id="GFK94488.1"/>
    </source>
</evidence>
<dbReference type="EMBL" id="BLTE01000010">
    <property type="protein sequence ID" value="GFK94488.1"/>
    <property type="molecule type" value="Genomic_DNA"/>
</dbReference>
<feature type="transmembrane region" description="Helical" evidence="1">
    <location>
        <begin position="112"/>
        <end position="131"/>
    </location>
</feature>
<keyword evidence="1" id="KW-1133">Transmembrane helix</keyword>
<proteinExistence type="predicted"/>
<dbReference type="AlphaFoldDB" id="A0A6V8LW00"/>
<feature type="transmembrane region" description="Helical" evidence="1">
    <location>
        <begin position="20"/>
        <end position="41"/>
    </location>
</feature>
<accession>A0A6V8LW00</accession>
<keyword evidence="1" id="KW-0472">Membrane</keyword>
<comment type="caution">
    <text evidence="2">The sequence shown here is derived from an EMBL/GenBank/DDBJ whole genome shotgun (WGS) entry which is preliminary data.</text>
</comment>
<feature type="transmembrane region" description="Helical" evidence="1">
    <location>
        <begin position="182"/>
        <end position="201"/>
    </location>
</feature>
<feature type="transmembrane region" description="Helical" evidence="1">
    <location>
        <begin position="221"/>
        <end position="243"/>
    </location>
</feature>
<gene>
    <name evidence="2" type="ORF">NNJEOMEG_02334</name>
</gene>
<feature type="transmembrane region" description="Helical" evidence="1">
    <location>
        <begin position="264"/>
        <end position="281"/>
    </location>
</feature>
<name>A0A6V8LW00_9BACT</name>
<feature type="transmembrane region" description="Helical" evidence="1">
    <location>
        <begin position="301"/>
        <end position="322"/>
    </location>
</feature>
<reference evidence="2 3" key="1">
    <citation type="submission" date="2020-04" db="EMBL/GenBank/DDBJ databases">
        <authorList>
            <consortium name="Desulfovibrio sp. FSS-1 genome sequencing consortium"/>
            <person name="Shimoshige H."/>
            <person name="Kobayashi H."/>
            <person name="Maekawa T."/>
        </authorList>
    </citation>
    <scope>NUCLEOTIDE SEQUENCE [LARGE SCALE GENOMIC DNA]</scope>
    <source>
        <strain evidence="2 3">SIID29052-01</strain>
    </source>
</reference>